<dbReference type="SUPFAM" id="SSF55729">
    <property type="entry name" value="Acyl-CoA N-acyltransferases (Nat)"/>
    <property type="match status" value="1"/>
</dbReference>
<evidence type="ECO:0000313" key="5">
    <source>
        <dbReference type="Proteomes" id="UP000008037"/>
    </source>
</evidence>
<dbReference type="BioCyc" id="CNIT1237085:G1324-3467-MONOMER"/>
<protein>
    <submittedName>
        <fullName evidence="4">Putative ribosomal-protein-alanine acetyltransferase</fullName>
    </submittedName>
</protein>
<dbReference type="KEGG" id="nga:Ngar_c34660"/>
<dbReference type="PANTHER" id="PTHR23091:SF4">
    <property type="entry name" value="N-TERMINAL AMINO-ACID N(ALPHA)-ACETYLTRANSFERASE NATA"/>
    <property type="match status" value="1"/>
</dbReference>
<dbReference type="InterPro" id="IPR006464">
    <property type="entry name" value="AcTrfase_RimI/Ard1"/>
</dbReference>
<dbReference type="NCBIfam" id="TIGR01575">
    <property type="entry name" value="rimI"/>
    <property type="match status" value="1"/>
</dbReference>
<dbReference type="PATRIC" id="fig|1237085.11.peg.3465"/>
<dbReference type="Gene3D" id="3.40.630.30">
    <property type="match status" value="1"/>
</dbReference>
<dbReference type="STRING" id="1237085.Ngar_c34660"/>
<feature type="domain" description="N-acetyltransferase" evidence="3">
    <location>
        <begin position="30"/>
        <end position="184"/>
    </location>
</feature>
<keyword evidence="1 4" id="KW-0808">Transferase</keyword>
<dbReference type="FunCoup" id="K0IG47">
    <property type="interactions" value="98"/>
</dbReference>
<keyword evidence="2" id="KW-0012">Acyltransferase</keyword>
<accession>K0IG47</accession>
<dbReference type="HOGENOM" id="CLU_013985_23_0_2"/>
<dbReference type="InterPro" id="IPR000182">
    <property type="entry name" value="GNAT_dom"/>
</dbReference>
<dbReference type="GO" id="GO:0004596">
    <property type="term" value="F:protein-N-terminal amino-acid acetyltransferase activity"/>
    <property type="evidence" value="ECO:0007669"/>
    <property type="project" value="InterPro"/>
</dbReference>
<reference evidence="4 5" key="1">
    <citation type="journal article" date="2012" name="Environ. Microbiol.">
        <title>The genome of the ammonia-oxidizing Candidatus Nitrososphaera gargensis: insights into metabolic versatility and environmental adaptations.</title>
        <authorList>
            <person name="Spang A."/>
            <person name="Poehlein A."/>
            <person name="Offre P."/>
            <person name="Zumbragel S."/>
            <person name="Haider S."/>
            <person name="Rychlik N."/>
            <person name="Nowka B."/>
            <person name="Schmeisser C."/>
            <person name="Lebedeva E.V."/>
            <person name="Rattei T."/>
            <person name="Bohm C."/>
            <person name="Schmid M."/>
            <person name="Galushko A."/>
            <person name="Hatzenpichler R."/>
            <person name="Weinmaier T."/>
            <person name="Daniel R."/>
            <person name="Schleper C."/>
            <person name="Spieck E."/>
            <person name="Streit W."/>
            <person name="Wagner M."/>
        </authorList>
    </citation>
    <scope>NUCLEOTIDE SEQUENCE [LARGE SCALE GENOMIC DNA]</scope>
    <source>
        <strain evidence="5">Ga9.2</strain>
    </source>
</reference>
<dbReference type="EMBL" id="CP002408">
    <property type="protein sequence ID" value="AFU60381.1"/>
    <property type="molecule type" value="Genomic_DNA"/>
</dbReference>
<evidence type="ECO:0000313" key="4">
    <source>
        <dbReference type="EMBL" id="AFU60381.1"/>
    </source>
</evidence>
<dbReference type="Proteomes" id="UP000008037">
    <property type="component" value="Chromosome"/>
</dbReference>
<gene>
    <name evidence="4" type="ordered locus">Ngar_c34660</name>
</gene>
<sequence length="184" mass="20981">MSLQRPVKLNSVFLLLVAALQTALRKVGDYIIRRCDESDLESVININMAALPEHYSDYFFESILRELPEAFIVAELDGKIVGYIMCKIEFGFSNFRKLGFVKKGHVVSVAVLEEHRGKGLGKALMLEGINGVMQRKSDEIYLEVRISNTGAIKMYEKLNFEIKSRLRSYYRDGEDAYLMALELS</sequence>
<evidence type="ECO:0000256" key="1">
    <source>
        <dbReference type="ARBA" id="ARBA00022679"/>
    </source>
</evidence>
<name>K0IG47_NITGG</name>
<dbReference type="AlphaFoldDB" id="K0IG47"/>
<dbReference type="CDD" id="cd04301">
    <property type="entry name" value="NAT_SF"/>
    <property type="match status" value="1"/>
</dbReference>
<dbReference type="InterPro" id="IPR045047">
    <property type="entry name" value="Ard1-like"/>
</dbReference>
<dbReference type="PANTHER" id="PTHR23091">
    <property type="entry name" value="N-TERMINAL ACETYLTRANSFERASE"/>
    <property type="match status" value="1"/>
</dbReference>
<dbReference type="InterPro" id="IPR016181">
    <property type="entry name" value="Acyl_CoA_acyltransferase"/>
</dbReference>
<dbReference type="GO" id="GO:0031415">
    <property type="term" value="C:NatA complex"/>
    <property type="evidence" value="ECO:0007669"/>
    <property type="project" value="InterPro"/>
</dbReference>
<proteinExistence type="predicted"/>
<evidence type="ECO:0000256" key="2">
    <source>
        <dbReference type="ARBA" id="ARBA00023315"/>
    </source>
</evidence>
<dbReference type="PROSITE" id="PS51186">
    <property type="entry name" value="GNAT"/>
    <property type="match status" value="1"/>
</dbReference>
<evidence type="ECO:0000259" key="3">
    <source>
        <dbReference type="PROSITE" id="PS51186"/>
    </source>
</evidence>
<keyword evidence="5" id="KW-1185">Reference proteome</keyword>
<dbReference type="InParanoid" id="K0IG47"/>
<organism evidence="4 5">
    <name type="scientific">Nitrososphaera gargensis (strain Ga9.2)</name>
    <dbReference type="NCBI Taxonomy" id="1237085"/>
    <lineage>
        <taxon>Archaea</taxon>
        <taxon>Nitrososphaerota</taxon>
        <taxon>Nitrososphaeria</taxon>
        <taxon>Nitrososphaerales</taxon>
        <taxon>Nitrososphaeraceae</taxon>
        <taxon>Nitrososphaera</taxon>
    </lineage>
</organism>
<dbReference type="Pfam" id="PF00583">
    <property type="entry name" value="Acetyltransf_1"/>
    <property type="match status" value="1"/>
</dbReference>